<dbReference type="Gene3D" id="1.10.1330.10">
    <property type="entry name" value="Dockerin domain"/>
    <property type="match status" value="1"/>
</dbReference>
<protein>
    <recommendedName>
        <fullName evidence="7">Dockerin domain-containing protein</fullName>
    </recommendedName>
</protein>
<sequence length="763" mass="78617">MTWKTICAGRSAAALAVLWALGATPGAALNLPKTGQNLCYNTAGSVIPCTGTGQDGELQAGVAWPAPRFTDNLNGTISDNLTGLIWLKDADCAELQPAAGLTWSAALSSVSTLASGRCGLSDTSAAGEWRMPNVNELESLIDLSQYYHPLPLGHPFLNVQWGYWTSTTLAAFPGNAEWVAFDNGGARGDVKTNLSYLWPVRGNTTSIARTGQTSCWDAGGLAIPCAGTGQDGDKRVGMAWPVPRFVDTGIGTLADRLTGLVWVKNADCFGNTTSQDAALGYVKTVANGVCGVQDGSQRGDWRLPNRKELRSLLNYSQADGGVWFTSQGFVNAYNAYYWSSDSYPNVVDLNWLPTGADPNLGDKWMVRSLGGTVLSSWVTVLTPPEIKHVIPLRDKLKPVLTWPAPAPIAAGTALGPAQLNASSSVPGNFSYAPPSGSILSTGIGQQLSVTFTPSDQDNYSVATKSVPLTVTGGITITLSGLTASYDGTPKSVGTSTVPPGKPVQITYNGSSSAPRNAGSYQVLATGSDPAYPGVASGQLVIAPAPLTVTALPQSKGFGSLDPLLTYQYSGLAPTDSAAVFGGVLSRGGGEAPGSYGITQGSLSAGGNYLISFVGALFTIDPVFNVTPLPGLGGSLVPATVQSVRLNGTASFSVIPATGYRTLTAGGCGGSLAGDRLTTGTVSADCSVTASFGLIGDLNGDGKVELTDAVRALMIAVGAAIPSAEETVRGDVGPLVNGQPHQDGKIDISDALLILKKSVGMPIW</sequence>
<name>A0A6V8NAB8_9BACT</name>
<dbReference type="Pfam" id="PF07603">
    <property type="entry name" value="Lcl_C"/>
    <property type="match status" value="2"/>
</dbReference>
<dbReference type="InterPro" id="IPR043772">
    <property type="entry name" value="MBG_3"/>
</dbReference>
<dbReference type="EMBL" id="BLXZ01000006">
    <property type="protein sequence ID" value="GFO69565.1"/>
    <property type="molecule type" value="Genomic_DNA"/>
</dbReference>
<dbReference type="InterPro" id="IPR041286">
    <property type="entry name" value="MBG_2"/>
</dbReference>
<keyword evidence="1" id="KW-0732">Signal</keyword>
<keyword evidence="6" id="KW-1185">Reference proteome</keyword>
<accession>A0A6V8NAB8</accession>
<feature type="domain" description="Lcl C-terminal" evidence="2">
    <location>
        <begin position="251"/>
        <end position="348"/>
    </location>
</feature>
<dbReference type="SUPFAM" id="SSF63446">
    <property type="entry name" value="Type I dockerin domain"/>
    <property type="match status" value="1"/>
</dbReference>
<evidence type="ECO:0000313" key="5">
    <source>
        <dbReference type="EMBL" id="GFO69565.1"/>
    </source>
</evidence>
<dbReference type="CDD" id="cd14256">
    <property type="entry name" value="Dockerin_I"/>
    <property type="match status" value="1"/>
</dbReference>
<dbReference type="GO" id="GO:0000272">
    <property type="term" value="P:polysaccharide catabolic process"/>
    <property type="evidence" value="ECO:0007669"/>
    <property type="project" value="InterPro"/>
</dbReference>
<evidence type="ECO:0000259" key="4">
    <source>
        <dbReference type="Pfam" id="PF18887"/>
    </source>
</evidence>
<feature type="signal peptide" evidence="1">
    <location>
        <begin position="1"/>
        <end position="22"/>
    </location>
</feature>
<dbReference type="Proteomes" id="UP000587586">
    <property type="component" value="Unassembled WGS sequence"/>
</dbReference>
<organism evidence="5 6">
    <name type="scientific">Geomonas limicola</name>
    <dbReference type="NCBI Taxonomy" id="2740186"/>
    <lineage>
        <taxon>Bacteria</taxon>
        <taxon>Pseudomonadati</taxon>
        <taxon>Thermodesulfobacteriota</taxon>
        <taxon>Desulfuromonadia</taxon>
        <taxon>Geobacterales</taxon>
        <taxon>Geobacteraceae</taxon>
        <taxon>Geomonas</taxon>
    </lineage>
</organism>
<dbReference type="Pfam" id="PF18676">
    <property type="entry name" value="MBG_2"/>
    <property type="match status" value="1"/>
</dbReference>
<evidence type="ECO:0000313" key="6">
    <source>
        <dbReference type="Proteomes" id="UP000587586"/>
    </source>
</evidence>
<reference evidence="6" key="1">
    <citation type="submission" date="2020-06" db="EMBL/GenBank/DDBJ databases">
        <title>Draft genomic sequecing of Geomonas sp. Red745.</title>
        <authorList>
            <person name="Itoh H."/>
            <person name="Xu Z.X."/>
            <person name="Ushijima N."/>
            <person name="Masuda Y."/>
            <person name="Shiratori Y."/>
            <person name="Senoo K."/>
        </authorList>
    </citation>
    <scope>NUCLEOTIDE SEQUENCE [LARGE SCALE GENOMIC DNA]</scope>
    <source>
        <strain evidence="6">Red745</strain>
    </source>
</reference>
<proteinExistence type="predicted"/>
<evidence type="ECO:0000259" key="2">
    <source>
        <dbReference type="Pfam" id="PF07603"/>
    </source>
</evidence>
<gene>
    <name evidence="5" type="ORF">GMLC_31440</name>
</gene>
<comment type="caution">
    <text evidence="5">The sequence shown here is derived from an EMBL/GenBank/DDBJ whole genome shotgun (WGS) entry which is preliminary data.</text>
</comment>
<evidence type="ECO:0000256" key="1">
    <source>
        <dbReference type="SAM" id="SignalP"/>
    </source>
</evidence>
<dbReference type="PANTHER" id="PTHR35812:SF1">
    <property type="entry name" value="LIPOPROTEIN"/>
    <property type="match status" value="1"/>
</dbReference>
<evidence type="ECO:0000259" key="3">
    <source>
        <dbReference type="Pfam" id="PF18676"/>
    </source>
</evidence>
<feature type="domain" description="Lcl C-terminal" evidence="2">
    <location>
        <begin position="75"/>
        <end position="201"/>
    </location>
</feature>
<dbReference type="RefSeq" id="WP_183362136.1">
    <property type="nucleotide sequence ID" value="NZ_BLXZ01000006.1"/>
</dbReference>
<dbReference type="InterPro" id="IPR011460">
    <property type="entry name" value="Lcl_C"/>
</dbReference>
<dbReference type="Pfam" id="PF18887">
    <property type="entry name" value="MBG_3"/>
    <property type="match status" value="1"/>
</dbReference>
<evidence type="ECO:0008006" key="7">
    <source>
        <dbReference type="Google" id="ProtNLM"/>
    </source>
</evidence>
<feature type="domain" description="MBG" evidence="3">
    <location>
        <begin position="546"/>
        <end position="618"/>
    </location>
</feature>
<feature type="chain" id="PRO_5028106243" description="Dockerin domain-containing protein" evidence="1">
    <location>
        <begin position="23"/>
        <end position="763"/>
    </location>
</feature>
<dbReference type="InterPro" id="IPR036439">
    <property type="entry name" value="Dockerin_dom_sf"/>
</dbReference>
<feature type="domain" description="MBG" evidence="4">
    <location>
        <begin position="475"/>
        <end position="544"/>
    </location>
</feature>
<dbReference type="AlphaFoldDB" id="A0A6V8NAB8"/>
<dbReference type="PANTHER" id="PTHR35812">
    <property type="entry name" value="LIPOPROTEIN"/>
    <property type="match status" value="1"/>
</dbReference>